<dbReference type="GO" id="GO:0003676">
    <property type="term" value="F:nucleic acid binding"/>
    <property type="evidence" value="ECO:0007669"/>
    <property type="project" value="InterPro"/>
</dbReference>
<sequence length="85" mass="10096">MDLMGRMQVESIGGKKYVYICVDDFSRYTWVEFIREKSVTFEVFKQLAIQIQREKGVNIIFIRSDHGKQFENSRFHEFSAPITPQ</sequence>
<dbReference type="GO" id="GO:0015074">
    <property type="term" value="P:DNA integration"/>
    <property type="evidence" value="ECO:0007669"/>
    <property type="project" value="InterPro"/>
</dbReference>
<evidence type="ECO:0000313" key="3">
    <source>
        <dbReference type="Proteomes" id="UP001454036"/>
    </source>
</evidence>
<reference evidence="2 3" key="1">
    <citation type="submission" date="2024-01" db="EMBL/GenBank/DDBJ databases">
        <title>The complete chloroplast genome sequence of Lithospermum erythrorhizon: insights into the phylogenetic relationship among Boraginaceae species and the maternal lineages of purple gromwells.</title>
        <authorList>
            <person name="Okada T."/>
            <person name="Watanabe K."/>
        </authorList>
    </citation>
    <scope>NUCLEOTIDE SEQUENCE [LARGE SCALE GENOMIC DNA]</scope>
</reference>
<protein>
    <recommendedName>
        <fullName evidence="1">Integrase catalytic domain-containing protein</fullName>
    </recommendedName>
</protein>
<dbReference type="PANTHER" id="PTHR42648">
    <property type="entry name" value="TRANSPOSASE, PUTATIVE-RELATED"/>
    <property type="match status" value="1"/>
</dbReference>
<dbReference type="AlphaFoldDB" id="A0AAV3PRB1"/>
<dbReference type="InterPro" id="IPR001584">
    <property type="entry name" value="Integrase_cat-core"/>
</dbReference>
<dbReference type="InterPro" id="IPR012337">
    <property type="entry name" value="RNaseH-like_sf"/>
</dbReference>
<comment type="caution">
    <text evidence="2">The sequence shown here is derived from an EMBL/GenBank/DDBJ whole genome shotgun (WGS) entry which is preliminary data.</text>
</comment>
<gene>
    <name evidence="2" type="ORF">LIER_37682</name>
</gene>
<evidence type="ECO:0000259" key="1">
    <source>
        <dbReference type="PROSITE" id="PS50994"/>
    </source>
</evidence>
<proteinExistence type="predicted"/>
<keyword evidence="3" id="KW-1185">Reference proteome</keyword>
<dbReference type="InterPro" id="IPR039537">
    <property type="entry name" value="Retrotran_Ty1/copia-like"/>
</dbReference>
<dbReference type="EMBL" id="BAABME010018333">
    <property type="protein sequence ID" value="GAA0153467.1"/>
    <property type="molecule type" value="Genomic_DNA"/>
</dbReference>
<accession>A0AAV3PRB1</accession>
<dbReference type="Pfam" id="PF00665">
    <property type="entry name" value="rve"/>
    <property type="match status" value="1"/>
</dbReference>
<dbReference type="Gene3D" id="3.30.420.10">
    <property type="entry name" value="Ribonuclease H-like superfamily/Ribonuclease H"/>
    <property type="match status" value="1"/>
</dbReference>
<dbReference type="Proteomes" id="UP001454036">
    <property type="component" value="Unassembled WGS sequence"/>
</dbReference>
<dbReference type="PANTHER" id="PTHR42648:SF21">
    <property type="entry name" value="CYSTEINE-RICH RLK (RECEPTOR-LIKE PROTEIN KINASE) 8"/>
    <property type="match status" value="1"/>
</dbReference>
<organism evidence="2 3">
    <name type="scientific">Lithospermum erythrorhizon</name>
    <name type="common">Purple gromwell</name>
    <name type="synonym">Lithospermum officinale var. erythrorhizon</name>
    <dbReference type="NCBI Taxonomy" id="34254"/>
    <lineage>
        <taxon>Eukaryota</taxon>
        <taxon>Viridiplantae</taxon>
        <taxon>Streptophyta</taxon>
        <taxon>Embryophyta</taxon>
        <taxon>Tracheophyta</taxon>
        <taxon>Spermatophyta</taxon>
        <taxon>Magnoliopsida</taxon>
        <taxon>eudicotyledons</taxon>
        <taxon>Gunneridae</taxon>
        <taxon>Pentapetalae</taxon>
        <taxon>asterids</taxon>
        <taxon>lamiids</taxon>
        <taxon>Boraginales</taxon>
        <taxon>Boraginaceae</taxon>
        <taxon>Boraginoideae</taxon>
        <taxon>Lithospermeae</taxon>
        <taxon>Lithospermum</taxon>
    </lineage>
</organism>
<dbReference type="InterPro" id="IPR036397">
    <property type="entry name" value="RNaseH_sf"/>
</dbReference>
<name>A0AAV3PRB1_LITER</name>
<evidence type="ECO:0000313" key="2">
    <source>
        <dbReference type="EMBL" id="GAA0153467.1"/>
    </source>
</evidence>
<dbReference type="PROSITE" id="PS50994">
    <property type="entry name" value="INTEGRASE"/>
    <property type="match status" value="1"/>
</dbReference>
<dbReference type="SUPFAM" id="SSF53098">
    <property type="entry name" value="Ribonuclease H-like"/>
    <property type="match status" value="1"/>
</dbReference>
<feature type="domain" description="Integrase catalytic" evidence="1">
    <location>
        <begin position="1"/>
        <end position="85"/>
    </location>
</feature>